<protein>
    <submittedName>
        <fullName evidence="1">Uncharacterized protein</fullName>
    </submittedName>
</protein>
<name>A0ABP7W8L5_9ACTN</name>
<sequence>MSDIRGDIRVGGMVALIPVRSSGPVRRLCDVLGNPGRTWDVPPKDGGDRQGS</sequence>
<reference evidence="2" key="1">
    <citation type="journal article" date="2019" name="Int. J. Syst. Evol. Microbiol.">
        <title>The Global Catalogue of Microorganisms (GCM) 10K type strain sequencing project: providing services to taxonomists for standard genome sequencing and annotation.</title>
        <authorList>
            <consortium name="The Broad Institute Genomics Platform"/>
            <consortium name="The Broad Institute Genome Sequencing Center for Infectious Disease"/>
            <person name="Wu L."/>
            <person name="Ma J."/>
        </authorList>
    </citation>
    <scope>NUCLEOTIDE SEQUENCE [LARGE SCALE GENOMIC DNA]</scope>
    <source>
        <strain evidence="2">JCM 16925</strain>
    </source>
</reference>
<gene>
    <name evidence="1" type="ORF">GCM10022233_76780</name>
</gene>
<keyword evidence="2" id="KW-1185">Reference proteome</keyword>
<dbReference type="Proteomes" id="UP001499984">
    <property type="component" value="Unassembled WGS sequence"/>
</dbReference>
<accession>A0ABP7W8L5</accession>
<evidence type="ECO:0000313" key="2">
    <source>
        <dbReference type="Proteomes" id="UP001499984"/>
    </source>
</evidence>
<dbReference type="EMBL" id="BAAAZY010000028">
    <property type="protein sequence ID" value="GAA4083661.1"/>
    <property type="molecule type" value="Genomic_DNA"/>
</dbReference>
<proteinExistence type="predicted"/>
<evidence type="ECO:0000313" key="1">
    <source>
        <dbReference type="EMBL" id="GAA4083661.1"/>
    </source>
</evidence>
<comment type="caution">
    <text evidence="1">The sequence shown here is derived from an EMBL/GenBank/DDBJ whole genome shotgun (WGS) entry which is preliminary data.</text>
</comment>
<organism evidence="1 2">
    <name type="scientific">Streptomyces shaanxiensis</name>
    <dbReference type="NCBI Taxonomy" id="653357"/>
    <lineage>
        <taxon>Bacteria</taxon>
        <taxon>Bacillati</taxon>
        <taxon>Actinomycetota</taxon>
        <taxon>Actinomycetes</taxon>
        <taxon>Kitasatosporales</taxon>
        <taxon>Streptomycetaceae</taxon>
        <taxon>Streptomyces</taxon>
    </lineage>
</organism>